<organism evidence="3 4">
    <name type="scientific">Neofusicoccum ribis</name>
    <dbReference type="NCBI Taxonomy" id="45134"/>
    <lineage>
        <taxon>Eukaryota</taxon>
        <taxon>Fungi</taxon>
        <taxon>Dikarya</taxon>
        <taxon>Ascomycota</taxon>
        <taxon>Pezizomycotina</taxon>
        <taxon>Dothideomycetes</taxon>
        <taxon>Dothideomycetes incertae sedis</taxon>
        <taxon>Botryosphaeriales</taxon>
        <taxon>Botryosphaeriaceae</taxon>
        <taxon>Neofusicoccum</taxon>
    </lineage>
</organism>
<evidence type="ECO:0000313" key="4">
    <source>
        <dbReference type="Proteomes" id="UP001521116"/>
    </source>
</evidence>
<evidence type="ECO:0000313" key="3">
    <source>
        <dbReference type="EMBL" id="KAL1634150.1"/>
    </source>
</evidence>
<dbReference type="EMBL" id="JAJVDC020000017">
    <property type="protein sequence ID" value="KAL1634150.1"/>
    <property type="molecule type" value="Genomic_DNA"/>
</dbReference>
<evidence type="ECO:0000259" key="2">
    <source>
        <dbReference type="Pfam" id="PF20237"/>
    </source>
</evidence>
<evidence type="ECO:0000256" key="1">
    <source>
        <dbReference type="SAM" id="MobiDB-lite"/>
    </source>
</evidence>
<gene>
    <name evidence="3" type="ORF">SLS56_002453</name>
</gene>
<dbReference type="InterPro" id="IPR046529">
    <property type="entry name" value="DUF6594"/>
</dbReference>
<feature type="region of interest" description="Disordered" evidence="1">
    <location>
        <begin position="94"/>
        <end position="115"/>
    </location>
</feature>
<name>A0ABR3T3N7_9PEZI</name>
<reference evidence="3 4" key="1">
    <citation type="submission" date="2024-02" db="EMBL/GenBank/DDBJ databases">
        <title>De novo assembly and annotation of 12 fungi associated with fruit tree decline syndrome in Ontario, Canada.</title>
        <authorList>
            <person name="Sulman M."/>
            <person name="Ellouze W."/>
            <person name="Ilyukhin E."/>
        </authorList>
    </citation>
    <scope>NUCLEOTIDE SEQUENCE [LARGE SCALE GENOMIC DNA]</scope>
    <source>
        <strain evidence="3 4">M1-105</strain>
    </source>
</reference>
<dbReference type="Pfam" id="PF20237">
    <property type="entry name" value="DUF6594"/>
    <property type="match status" value="1"/>
</dbReference>
<feature type="compositionally biased region" description="Basic and acidic residues" evidence="1">
    <location>
        <begin position="104"/>
        <end position="114"/>
    </location>
</feature>
<sequence length="242" mass="27330">MSSAPDELRGRTKPIADSSDDEDYLADPAEFSDSVAGKFRARVEEYGMTAKFPSAPLYQVGEVVYLSVTGQSQPSGPYVIVSVDAAGKYKIKRRDDNQAYPQPIEERAQKERKSTPNLQYHGVGAISEQANRAADCQFSKSATVCISFPTETFNYPTSRRQSLRSQTADKDFAVFKRFGQLHARVLLHKQDEIIEIEERVDDLDEKEATSFYLRSRRLDTNVERRKLLADAEGKLLEYSTKI</sequence>
<proteinExistence type="predicted"/>
<feature type="domain" description="DUF6594" evidence="2">
    <location>
        <begin position="167"/>
        <end position="239"/>
    </location>
</feature>
<feature type="compositionally biased region" description="Basic and acidic residues" evidence="1">
    <location>
        <begin position="1"/>
        <end position="10"/>
    </location>
</feature>
<feature type="region of interest" description="Disordered" evidence="1">
    <location>
        <begin position="1"/>
        <end position="29"/>
    </location>
</feature>
<comment type="caution">
    <text evidence="3">The sequence shown here is derived from an EMBL/GenBank/DDBJ whole genome shotgun (WGS) entry which is preliminary data.</text>
</comment>
<keyword evidence="4" id="KW-1185">Reference proteome</keyword>
<protein>
    <recommendedName>
        <fullName evidence="2">DUF6594 domain-containing protein</fullName>
    </recommendedName>
</protein>
<dbReference type="Proteomes" id="UP001521116">
    <property type="component" value="Unassembled WGS sequence"/>
</dbReference>
<accession>A0ABR3T3N7</accession>